<feature type="region of interest" description="Disordered" evidence="1">
    <location>
        <begin position="88"/>
        <end position="111"/>
    </location>
</feature>
<dbReference type="InterPro" id="IPR024735">
    <property type="entry name" value="TcpC"/>
</dbReference>
<evidence type="ECO:0000313" key="3">
    <source>
        <dbReference type="Proteomes" id="UP000035932"/>
    </source>
</evidence>
<dbReference type="STRING" id="66430.ACS04_20205"/>
<keyword evidence="3" id="KW-1185">Reference proteome</keyword>
<dbReference type="PATRIC" id="fig|66430.4.peg.6869"/>
<dbReference type="Pfam" id="PF12642">
    <property type="entry name" value="TpcC"/>
    <property type="match status" value="1"/>
</dbReference>
<sequence length="320" mass="32042">MSRGPRLARIGVWAAMAAGPLALATVLVVPRSTAAQAVPVPQAAGAPRLVADAAGTAAVFVDLWLRADAAAPDSPVAAAVRAMAPAADLPRRARTESAAPGSDSLRVVPVRTTSTPDGWTVVVAVLTDTARTPSPSTGQAPERTSGTVAVARYFAVSGTGGQNGGPVTVTGSPAEVAAPGTAPAPASPYTRPVPAGDTLGTTVGEFLRAYLAGGQATALERYLSPGVRLSAPAAAAYARVDVEEVAADTDRAAANAVPGDGVRARVRVRVSGEDRAGSRWPLVYQLEMTTRAGRWEVSALDAGTASSAPTPAASAQAGAQ</sequence>
<reference evidence="2 3" key="1">
    <citation type="submission" date="2015-06" db="EMBL/GenBank/DDBJ databases">
        <title>Recapitulation of the evolution of biosynthetic gene clusters reveals hidden chemical diversity on bacterial genomes.</title>
        <authorList>
            <person name="Cruz-Morales P."/>
            <person name="Martinez-Guerrero C."/>
            <person name="Morales-Escalante M.A."/>
            <person name="Yanez-Guerra L.A."/>
            <person name="Kopp J.F."/>
            <person name="Feldmann J."/>
            <person name="Ramos-Aboites H.E."/>
            <person name="Barona-Gomez F."/>
        </authorList>
    </citation>
    <scope>NUCLEOTIDE SEQUENCE [LARGE SCALE GENOMIC DNA]</scope>
    <source>
        <strain evidence="2 3">ATCC 31245</strain>
    </source>
</reference>
<dbReference type="EMBL" id="LFML01000079">
    <property type="protein sequence ID" value="KMO96076.1"/>
    <property type="molecule type" value="Genomic_DNA"/>
</dbReference>
<dbReference type="Proteomes" id="UP000035932">
    <property type="component" value="Unassembled WGS sequence"/>
</dbReference>
<name>A0A0J7AFY1_9ACTN</name>
<organism evidence="2 3">
    <name type="scientific">Streptomyces roseus</name>
    <dbReference type="NCBI Taxonomy" id="66430"/>
    <lineage>
        <taxon>Bacteria</taxon>
        <taxon>Bacillati</taxon>
        <taxon>Actinomycetota</taxon>
        <taxon>Actinomycetes</taxon>
        <taxon>Kitasatosporales</taxon>
        <taxon>Streptomycetaceae</taxon>
        <taxon>Streptomyces</taxon>
    </lineage>
</organism>
<evidence type="ECO:0000256" key="1">
    <source>
        <dbReference type="SAM" id="MobiDB-lite"/>
    </source>
</evidence>
<evidence type="ECO:0000313" key="2">
    <source>
        <dbReference type="EMBL" id="KMO96076.1"/>
    </source>
</evidence>
<gene>
    <name evidence="2" type="ORF">ACS04_20205</name>
</gene>
<comment type="caution">
    <text evidence="2">The sequence shown here is derived from an EMBL/GenBank/DDBJ whole genome shotgun (WGS) entry which is preliminary data.</text>
</comment>
<protein>
    <recommendedName>
        <fullName evidence="4">Conjugative transposon protein TcpC</fullName>
    </recommendedName>
</protein>
<accession>A0A0J7AFY1</accession>
<dbReference type="AlphaFoldDB" id="A0A0J7AFY1"/>
<evidence type="ECO:0008006" key="4">
    <source>
        <dbReference type="Google" id="ProtNLM"/>
    </source>
</evidence>
<proteinExistence type="predicted"/>